<evidence type="ECO:0000313" key="3">
    <source>
        <dbReference type="EMBL" id="SFL26202.1"/>
    </source>
</evidence>
<dbReference type="AlphaFoldDB" id="A0A1I4G815"/>
<comment type="similarity">
    <text evidence="2">Belongs to the RelE toxin family.</text>
</comment>
<sequence length="96" mass="11296">MVRYRILAEANTDIEKIYTHGIETWGLAQARDYLLGLHERFEFLVDNPDIGVNSDELSPGLQRFRYGRHVVFFINTNNETLIVRVLGEEMDFERHL</sequence>
<proteinExistence type="inferred from homology"/>
<evidence type="ECO:0000313" key="4">
    <source>
        <dbReference type="Proteomes" id="UP000199533"/>
    </source>
</evidence>
<accession>A0A1I4G815</accession>
<dbReference type="InterPro" id="IPR035093">
    <property type="entry name" value="RelE/ParE_toxin_dom_sf"/>
</dbReference>
<organism evidence="3 4">
    <name type="scientific">Nitrosomonas aestuarii</name>
    <dbReference type="NCBI Taxonomy" id="52441"/>
    <lineage>
        <taxon>Bacteria</taxon>
        <taxon>Pseudomonadati</taxon>
        <taxon>Pseudomonadota</taxon>
        <taxon>Betaproteobacteria</taxon>
        <taxon>Nitrosomonadales</taxon>
        <taxon>Nitrosomonadaceae</taxon>
        <taxon>Nitrosomonas</taxon>
    </lineage>
</organism>
<dbReference type="PIRSF" id="PIRSF029218">
    <property type="entry name" value="ParE"/>
    <property type="match status" value="1"/>
</dbReference>
<keyword evidence="1" id="KW-1277">Toxin-antitoxin system</keyword>
<reference evidence="4" key="1">
    <citation type="submission" date="2016-10" db="EMBL/GenBank/DDBJ databases">
        <authorList>
            <person name="Varghese N."/>
            <person name="Submissions S."/>
        </authorList>
    </citation>
    <scope>NUCLEOTIDE SEQUENCE [LARGE SCALE GENOMIC DNA]</scope>
    <source>
        <strain evidence="4">Nm69</strain>
    </source>
</reference>
<dbReference type="EMBL" id="FOSP01000049">
    <property type="protein sequence ID" value="SFL26202.1"/>
    <property type="molecule type" value="Genomic_DNA"/>
</dbReference>
<keyword evidence="4" id="KW-1185">Reference proteome</keyword>
<name>A0A1I4G815_9PROT</name>
<dbReference type="Gene3D" id="3.30.2310.20">
    <property type="entry name" value="RelE-like"/>
    <property type="match status" value="1"/>
</dbReference>
<gene>
    <name evidence="3" type="ORF">SAMN05216302_104919</name>
</gene>
<evidence type="ECO:0000256" key="1">
    <source>
        <dbReference type="ARBA" id="ARBA00022649"/>
    </source>
</evidence>
<protein>
    <recommendedName>
        <fullName evidence="2">Toxin</fullName>
    </recommendedName>
</protein>
<dbReference type="STRING" id="52441.SAMN05216302_104919"/>
<dbReference type="Pfam" id="PF05016">
    <property type="entry name" value="ParE_toxin"/>
    <property type="match status" value="1"/>
</dbReference>
<dbReference type="Proteomes" id="UP000199533">
    <property type="component" value="Unassembled WGS sequence"/>
</dbReference>
<dbReference type="RefSeq" id="WP_090702995.1">
    <property type="nucleotide sequence ID" value="NZ_FOSP01000049.1"/>
</dbReference>
<dbReference type="InterPro" id="IPR007712">
    <property type="entry name" value="RelE/ParE_toxin"/>
</dbReference>
<evidence type="ECO:0000256" key="2">
    <source>
        <dbReference type="PIRNR" id="PIRNR029218"/>
    </source>
</evidence>
<dbReference type="InterPro" id="IPR028344">
    <property type="entry name" value="ParE1/4"/>
</dbReference>
<dbReference type="OrthoDB" id="516834at2"/>